<gene>
    <name evidence="3" type="ORF">PACLA_8A067946</name>
</gene>
<evidence type="ECO:0000256" key="1">
    <source>
        <dbReference type="SAM" id="Coils"/>
    </source>
</evidence>
<keyword evidence="4" id="KW-1185">Reference proteome</keyword>
<name>A0A7D9J1T9_PARCT</name>
<organism evidence="3 4">
    <name type="scientific">Paramuricea clavata</name>
    <name type="common">Red gorgonian</name>
    <name type="synonym">Violescent sea-whip</name>
    <dbReference type="NCBI Taxonomy" id="317549"/>
    <lineage>
        <taxon>Eukaryota</taxon>
        <taxon>Metazoa</taxon>
        <taxon>Cnidaria</taxon>
        <taxon>Anthozoa</taxon>
        <taxon>Octocorallia</taxon>
        <taxon>Malacalcyonacea</taxon>
        <taxon>Plexauridae</taxon>
        <taxon>Paramuricea</taxon>
    </lineage>
</organism>
<dbReference type="Proteomes" id="UP001152795">
    <property type="component" value="Unassembled WGS sequence"/>
</dbReference>
<feature type="compositionally biased region" description="Basic and acidic residues" evidence="2">
    <location>
        <begin position="1"/>
        <end position="15"/>
    </location>
</feature>
<feature type="coiled-coil region" evidence="1">
    <location>
        <begin position="32"/>
        <end position="110"/>
    </location>
</feature>
<sequence>LDMVSRKESTHEPPNKRRKSSHCDVSPENTPKKTLLEALKGVENEIKKLGDDALRKRLENLRGQVQDLLEDQEIQNKKLWDEINSLKKEVESQKTKNEKLQKELAVVEATWLWEAHLARFVVDSSKKIHKSGKFSQMENYLMGLKNPMGNRWTEIQRKLNIWTDEHQKVVDTLRIERNCKVHPYLSDLDLVESEIETTMSPEWKNVMKDMLDILKMTTSLMKFGRLAKCYKWGRRRSPTQEEPKRALNEIILWDRNFDQIDGLQNIKHEDAKGI</sequence>
<protein>
    <submittedName>
        <fullName evidence="3">Uncharacterized protein</fullName>
    </submittedName>
</protein>
<feature type="region of interest" description="Disordered" evidence="2">
    <location>
        <begin position="1"/>
        <end position="32"/>
    </location>
</feature>
<feature type="non-terminal residue" evidence="3">
    <location>
        <position position="1"/>
    </location>
</feature>
<evidence type="ECO:0000256" key="2">
    <source>
        <dbReference type="SAM" id="MobiDB-lite"/>
    </source>
</evidence>
<dbReference type="OrthoDB" id="6007872at2759"/>
<dbReference type="AlphaFoldDB" id="A0A7D9J1T9"/>
<reference evidence="3" key="1">
    <citation type="submission" date="2020-04" db="EMBL/GenBank/DDBJ databases">
        <authorList>
            <person name="Alioto T."/>
            <person name="Alioto T."/>
            <person name="Gomez Garrido J."/>
        </authorList>
    </citation>
    <scope>NUCLEOTIDE SEQUENCE</scope>
    <source>
        <strain evidence="3">A484AB</strain>
    </source>
</reference>
<evidence type="ECO:0000313" key="4">
    <source>
        <dbReference type="Proteomes" id="UP001152795"/>
    </source>
</evidence>
<proteinExistence type="predicted"/>
<accession>A0A7D9J1T9</accession>
<evidence type="ECO:0000313" key="3">
    <source>
        <dbReference type="EMBL" id="CAB4019232.1"/>
    </source>
</evidence>
<dbReference type="EMBL" id="CACRXK020010363">
    <property type="protein sequence ID" value="CAB4019232.1"/>
    <property type="molecule type" value="Genomic_DNA"/>
</dbReference>
<comment type="caution">
    <text evidence="3">The sequence shown here is derived from an EMBL/GenBank/DDBJ whole genome shotgun (WGS) entry which is preliminary data.</text>
</comment>
<keyword evidence="1" id="KW-0175">Coiled coil</keyword>